<dbReference type="AlphaFoldDB" id="A0A656Z2H8"/>
<gene>
    <name evidence="2" type="ORF">AB664_18595</name>
</gene>
<dbReference type="Pfam" id="PF02514">
    <property type="entry name" value="CobN-Mg_chel"/>
    <property type="match status" value="1"/>
</dbReference>
<protein>
    <recommendedName>
        <fullName evidence="1">CobN/magnesium chelatase domain-containing protein</fullName>
    </recommendedName>
</protein>
<name>A0A656Z2H8_BRUAN</name>
<proteinExistence type="predicted"/>
<dbReference type="EMBL" id="LUAY01007483">
    <property type="protein sequence ID" value="KYB44834.1"/>
    <property type="molecule type" value="Genomic_DNA"/>
</dbReference>
<organism evidence="2">
    <name type="scientific">Brucella anthropi</name>
    <name type="common">Ochrobactrum anthropi</name>
    <dbReference type="NCBI Taxonomy" id="529"/>
    <lineage>
        <taxon>Bacteria</taxon>
        <taxon>Pseudomonadati</taxon>
        <taxon>Pseudomonadota</taxon>
        <taxon>Alphaproteobacteria</taxon>
        <taxon>Hyphomicrobiales</taxon>
        <taxon>Brucellaceae</taxon>
        <taxon>Brucella/Ochrobactrum group</taxon>
        <taxon>Brucella</taxon>
    </lineage>
</organism>
<sequence>MAGFYHPEAPKIFENFNDYLAWGSKRWKKAAGRVGFVAYSGLVSDMQTKVVDTLVARSEAANLLPIVFWLMDTTPTV</sequence>
<reference evidence="2" key="1">
    <citation type="submission" date="2016-02" db="EMBL/GenBank/DDBJ databases">
        <title>Genomic sequences of Ochrobactrum anthropi.</title>
        <authorList>
            <person name="Chudasama K.S."/>
            <person name="Thaker V.S."/>
        </authorList>
    </citation>
    <scope>NUCLEOTIDE SEQUENCE [LARGE SCALE GENOMIC DNA]</scope>
    <source>
        <strain evidence="2">SUBG007</strain>
    </source>
</reference>
<evidence type="ECO:0000313" key="2">
    <source>
        <dbReference type="EMBL" id="KYB44834.1"/>
    </source>
</evidence>
<comment type="caution">
    <text evidence="2">The sequence shown here is derived from an EMBL/GenBank/DDBJ whole genome shotgun (WGS) entry which is preliminary data.</text>
</comment>
<dbReference type="InterPro" id="IPR003672">
    <property type="entry name" value="CobN/Mg_chltase"/>
</dbReference>
<feature type="domain" description="CobN/magnesium chelatase" evidence="1">
    <location>
        <begin position="2"/>
        <end position="71"/>
    </location>
</feature>
<evidence type="ECO:0000259" key="1">
    <source>
        <dbReference type="Pfam" id="PF02514"/>
    </source>
</evidence>
<accession>A0A656Z2H8</accession>